<protein>
    <submittedName>
        <fullName evidence="1">(rape) hypothetical protein</fullName>
    </submittedName>
</protein>
<reference evidence="1" key="1">
    <citation type="submission" date="2021-01" db="EMBL/GenBank/DDBJ databases">
        <authorList>
            <consortium name="Genoscope - CEA"/>
            <person name="William W."/>
        </authorList>
    </citation>
    <scope>NUCLEOTIDE SEQUENCE</scope>
</reference>
<gene>
    <name evidence="1" type="ORF">DARMORV10_C03P51420.1</name>
</gene>
<organism evidence="1">
    <name type="scientific">Brassica napus</name>
    <name type="common">Rape</name>
    <dbReference type="NCBI Taxonomy" id="3708"/>
    <lineage>
        <taxon>Eukaryota</taxon>
        <taxon>Viridiplantae</taxon>
        <taxon>Streptophyta</taxon>
        <taxon>Embryophyta</taxon>
        <taxon>Tracheophyta</taxon>
        <taxon>Spermatophyta</taxon>
        <taxon>Magnoliopsida</taxon>
        <taxon>eudicotyledons</taxon>
        <taxon>Gunneridae</taxon>
        <taxon>Pentapetalae</taxon>
        <taxon>rosids</taxon>
        <taxon>malvids</taxon>
        <taxon>Brassicales</taxon>
        <taxon>Brassicaceae</taxon>
        <taxon>Brassiceae</taxon>
        <taxon>Brassica</taxon>
    </lineage>
</organism>
<sequence length="39" mass="4668">MFLPKSPSDLRTFLDERRFSYIPMKENLILDIYCVAEES</sequence>
<proteinExistence type="predicted"/>
<accession>A0A816IFG7</accession>
<dbReference type="Proteomes" id="UP001295469">
    <property type="component" value="Chromosome C03"/>
</dbReference>
<evidence type="ECO:0000313" key="1">
    <source>
        <dbReference type="EMBL" id="CAF1705241.1"/>
    </source>
</evidence>
<dbReference type="AlphaFoldDB" id="A0A816IFG7"/>
<name>A0A816IFG7_BRANA</name>
<dbReference type="EMBL" id="HG994367">
    <property type="protein sequence ID" value="CAF1705241.1"/>
    <property type="molecule type" value="Genomic_DNA"/>
</dbReference>